<dbReference type="Proteomes" id="UP000010816">
    <property type="component" value="Chromosome"/>
</dbReference>
<dbReference type="InterPro" id="IPR037914">
    <property type="entry name" value="SpoVT-AbrB_sf"/>
</dbReference>
<dbReference type="GO" id="GO:0003677">
    <property type="term" value="F:DNA binding"/>
    <property type="evidence" value="ECO:0007669"/>
    <property type="project" value="InterPro"/>
</dbReference>
<keyword evidence="3" id="KW-1185">Reference proteome</keyword>
<dbReference type="KEGG" id="tmb:Thimo_0033"/>
<name>L0GU59_9GAMM</name>
<dbReference type="PATRIC" id="fig|765912.4.peg.29"/>
<dbReference type="EMBL" id="CP003051">
    <property type="protein sequence ID" value="AGA88910.1"/>
    <property type="molecule type" value="Genomic_DNA"/>
</dbReference>
<reference evidence="2 3" key="1">
    <citation type="submission" date="2011-09" db="EMBL/GenBank/DDBJ databases">
        <title>Complete sequence of chromosome of Thioflavicoccus mobilis 8321.</title>
        <authorList>
            <consortium name="US DOE Joint Genome Institute"/>
            <person name="Lucas S."/>
            <person name="Han J."/>
            <person name="Lapidus A."/>
            <person name="Cheng J.-F."/>
            <person name="Goodwin L."/>
            <person name="Pitluck S."/>
            <person name="Peters L."/>
            <person name="Ovchinnikova G."/>
            <person name="Lu M."/>
            <person name="Detter J.C."/>
            <person name="Han C."/>
            <person name="Tapia R."/>
            <person name="Land M."/>
            <person name="Hauser L."/>
            <person name="Kyrpides N."/>
            <person name="Ivanova N."/>
            <person name="Pagani I."/>
            <person name="Vogl K."/>
            <person name="Liu Z."/>
            <person name="Imhoff J."/>
            <person name="Thiel V."/>
            <person name="Frigaard N.-U."/>
            <person name="Bryant D."/>
            <person name="Woyke T."/>
        </authorList>
    </citation>
    <scope>NUCLEOTIDE SEQUENCE [LARGE SCALE GENOMIC DNA]</scope>
    <source>
        <strain evidence="2 3">8321</strain>
    </source>
</reference>
<dbReference type="SMART" id="SM00966">
    <property type="entry name" value="SpoVT_AbrB"/>
    <property type="match status" value="1"/>
</dbReference>
<dbReference type="RefSeq" id="WP_015279060.1">
    <property type="nucleotide sequence ID" value="NC_019940.1"/>
</dbReference>
<accession>L0GU59</accession>
<dbReference type="InterPro" id="IPR007159">
    <property type="entry name" value="SpoVT-AbrB_dom"/>
</dbReference>
<feature type="domain" description="SpoVT-AbrB" evidence="1">
    <location>
        <begin position="4"/>
        <end position="50"/>
    </location>
</feature>
<dbReference type="OrthoDB" id="9809003at2"/>
<dbReference type="AlphaFoldDB" id="L0GU59"/>
<proteinExistence type="predicted"/>
<dbReference type="Pfam" id="PF04014">
    <property type="entry name" value="MazE_antitoxin"/>
    <property type="match status" value="1"/>
</dbReference>
<dbReference type="NCBIfam" id="TIGR01439">
    <property type="entry name" value="lp_hng_hel_AbrB"/>
    <property type="match status" value="1"/>
</dbReference>
<dbReference type="HOGENOM" id="CLU_158484_2_1_6"/>
<evidence type="ECO:0000259" key="1">
    <source>
        <dbReference type="SMART" id="SM00966"/>
    </source>
</evidence>
<organism evidence="2 3">
    <name type="scientific">Thioflavicoccus mobilis 8321</name>
    <dbReference type="NCBI Taxonomy" id="765912"/>
    <lineage>
        <taxon>Bacteria</taxon>
        <taxon>Pseudomonadati</taxon>
        <taxon>Pseudomonadota</taxon>
        <taxon>Gammaproteobacteria</taxon>
        <taxon>Chromatiales</taxon>
        <taxon>Chromatiaceae</taxon>
        <taxon>Thioflavicoccus</taxon>
    </lineage>
</organism>
<dbReference type="eggNOG" id="COG2002">
    <property type="taxonomic scope" value="Bacteria"/>
</dbReference>
<evidence type="ECO:0000313" key="2">
    <source>
        <dbReference type="EMBL" id="AGA88910.1"/>
    </source>
</evidence>
<sequence length="82" mass="9084">MTTSTLTTKGQITIPKHIRERLMLHAGDKLDFTLTETGDILLKPVTRRVDEVFGRLGRPGQPALTPADMDAAIQQRMAKNTP</sequence>
<protein>
    <submittedName>
        <fullName evidence="2">Looped-hinge helix DNA binding domain, AbrB family</fullName>
    </submittedName>
</protein>
<dbReference type="SUPFAM" id="SSF89447">
    <property type="entry name" value="AbrB/MazE/MraZ-like"/>
    <property type="match status" value="1"/>
</dbReference>
<dbReference type="Gene3D" id="2.10.260.10">
    <property type="match status" value="1"/>
</dbReference>
<evidence type="ECO:0000313" key="3">
    <source>
        <dbReference type="Proteomes" id="UP000010816"/>
    </source>
</evidence>
<gene>
    <name evidence="2" type="ORF">Thimo_0033</name>
</gene>
<dbReference type="STRING" id="765912.Thimo_0033"/>